<proteinExistence type="predicted"/>
<protein>
    <submittedName>
        <fullName evidence="1">Uncharacterized protein</fullName>
    </submittedName>
</protein>
<evidence type="ECO:0000313" key="1">
    <source>
        <dbReference type="EMBL" id="SPS06894.1"/>
    </source>
</evidence>
<reference evidence="1" key="1">
    <citation type="submission" date="2018-05" db="EMBL/GenBank/DDBJ databases">
        <authorList>
            <person name="Lanie J.A."/>
            <person name="Ng W.-L."/>
            <person name="Kazmierczak K.M."/>
            <person name="Andrzejewski T.M."/>
            <person name="Davidsen T.M."/>
            <person name="Wayne K.J."/>
            <person name="Tettelin H."/>
            <person name="Glass J.I."/>
            <person name="Rusch D."/>
            <person name="Podicherti R."/>
            <person name="Tsui H.-C.T."/>
            <person name="Winkler M.E."/>
        </authorList>
    </citation>
    <scope>NUCLEOTIDE SEQUENCE</scope>
    <source>
        <strain evidence="1">KNB</strain>
    </source>
</reference>
<dbReference type="AlphaFoldDB" id="A0A2X0RGK5"/>
<accession>A0A2X0RGK5</accession>
<dbReference type="EMBL" id="LS423452">
    <property type="protein sequence ID" value="SPS06894.1"/>
    <property type="molecule type" value="Genomic_DNA"/>
</dbReference>
<name>A0A2X0RGK5_9PROT</name>
<gene>
    <name evidence="1" type="ORF">NITFAB_2491</name>
</gene>
<organism evidence="1">
    <name type="scientific">Candidatus Nitrotoga fabula</name>
    <dbReference type="NCBI Taxonomy" id="2182327"/>
    <lineage>
        <taxon>Bacteria</taxon>
        <taxon>Pseudomonadati</taxon>
        <taxon>Pseudomonadota</taxon>
        <taxon>Betaproteobacteria</taxon>
        <taxon>Nitrosomonadales</taxon>
        <taxon>Gallionellaceae</taxon>
        <taxon>Candidatus Nitrotoga</taxon>
    </lineage>
</organism>
<sequence>MGYAVWFHISIISEYEVCLKDYFQICEQWQELFGLLFCIFGVCNGQVSKSFPGFHVNLGIPRVLNFSGFMKFGEVSQVVDFH</sequence>